<feature type="region of interest" description="Disordered" evidence="1">
    <location>
        <begin position="165"/>
        <end position="188"/>
    </location>
</feature>
<dbReference type="OrthoDB" id="2740448at2759"/>
<evidence type="ECO:0000313" key="2">
    <source>
        <dbReference type="EMBL" id="CAF9915864.1"/>
    </source>
</evidence>
<keyword evidence="3" id="KW-1185">Reference proteome</keyword>
<feature type="region of interest" description="Disordered" evidence="1">
    <location>
        <begin position="1"/>
        <end position="26"/>
    </location>
</feature>
<comment type="caution">
    <text evidence="2">The sequence shown here is derived from an EMBL/GenBank/DDBJ whole genome shotgun (WGS) entry which is preliminary data.</text>
</comment>
<dbReference type="EMBL" id="CAJPDS010000016">
    <property type="protein sequence ID" value="CAF9915864.1"/>
    <property type="molecule type" value="Genomic_DNA"/>
</dbReference>
<organism evidence="2 3">
    <name type="scientific">Heterodermia speciosa</name>
    <dbReference type="NCBI Taxonomy" id="116794"/>
    <lineage>
        <taxon>Eukaryota</taxon>
        <taxon>Fungi</taxon>
        <taxon>Dikarya</taxon>
        <taxon>Ascomycota</taxon>
        <taxon>Pezizomycotina</taxon>
        <taxon>Lecanoromycetes</taxon>
        <taxon>OSLEUM clade</taxon>
        <taxon>Lecanoromycetidae</taxon>
        <taxon>Caliciales</taxon>
        <taxon>Physciaceae</taxon>
        <taxon>Heterodermia</taxon>
    </lineage>
</organism>
<gene>
    <name evidence="2" type="ORF">HETSPECPRED_002604</name>
</gene>
<reference evidence="2" key="1">
    <citation type="submission" date="2021-03" db="EMBL/GenBank/DDBJ databases">
        <authorList>
            <person name="Tagirdzhanova G."/>
        </authorList>
    </citation>
    <scope>NUCLEOTIDE SEQUENCE</scope>
</reference>
<feature type="compositionally biased region" description="Basic and acidic residues" evidence="1">
    <location>
        <begin position="165"/>
        <end position="180"/>
    </location>
</feature>
<sequence length="188" mass="21204">MGRSPKRQSTGKAKKAEMPEVPPNTLDTIKEDPAVLYRIKVLLYDLRNMATDRNSENRTLSTTDELYISGPYFTPAQAQMIKTALVQIHQPSELGGEGDEISVHTIGNLATIEEDIKGRLVNFFEKRRASGDARPCGPHDMAPIYESVFKIEQSEMKDEKFLARLRRRGLDDSPDTVKQKDGKKKKGR</sequence>
<evidence type="ECO:0000256" key="1">
    <source>
        <dbReference type="SAM" id="MobiDB-lite"/>
    </source>
</evidence>
<protein>
    <submittedName>
        <fullName evidence="2">Uncharacterized protein</fullName>
    </submittedName>
</protein>
<proteinExistence type="predicted"/>
<evidence type="ECO:0000313" key="3">
    <source>
        <dbReference type="Proteomes" id="UP000664521"/>
    </source>
</evidence>
<dbReference type="Proteomes" id="UP000664521">
    <property type="component" value="Unassembled WGS sequence"/>
</dbReference>
<name>A0A8H3IJF0_9LECA</name>
<dbReference type="AlphaFoldDB" id="A0A8H3IJF0"/>
<accession>A0A8H3IJF0</accession>